<dbReference type="EMBL" id="WIGN01000301">
    <property type="protein sequence ID" value="KAF6800956.1"/>
    <property type="molecule type" value="Genomic_DNA"/>
</dbReference>
<accession>A0A8H6MM69</accession>
<evidence type="ECO:0000256" key="1">
    <source>
        <dbReference type="SAM" id="SignalP"/>
    </source>
</evidence>
<reference evidence="2 3" key="1">
    <citation type="journal article" date="2020" name="Phytopathology">
        <title>Genome Sequence Resources of Colletotrichum truncatum, C. plurivorum, C. musicola, and C. sojae: Four Species Pathogenic to Soybean (Glycine max).</title>
        <authorList>
            <person name="Rogerio F."/>
            <person name="Boufleur T.R."/>
            <person name="Ciampi-Guillardi M."/>
            <person name="Sukno S.A."/>
            <person name="Thon M.R."/>
            <person name="Massola Junior N.S."/>
            <person name="Baroncelli R."/>
        </authorList>
    </citation>
    <scope>NUCLEOTIDE SEQUENCE [LARGE SCALE GENOMIC DNA]</scope>
    <source>
        <strain evidence="2 3">LFN0009</strain>
    </source>
</reference>
<gene>
    <name evidence="2" type="ORF">CSOJ01_12133</name>
</gene>
<organism evidence="2 3">
    <name type="scientific">Colletotrichum sojae</name>
    <dbReference type="NCBI Taxonomy" id="2175907"/>
    <lineage>
        <taxon>Eukaryota</taxon>
        <taxon>Fungi</taxon>
        <taxon>Dikarya</taxon>
        <taxon>Ascomycota</taxon>
        <taxon>Pezizomycotina</taxon>
        <taxon>Sordariomycetes</taxon>
        <taxon>Hypocreomycetidae</taxon>
        <taxon>Glomerellales</taxon>
        <taxon>Glomerellaceae</taxon>
        <taxon>Colletotrichum</taxon>
        <taxon>Colletotrichum orchidearum species complex</taxon>
    </lineage>
</organism>
<proteinExistence type="predicted"/>
<keyword evidence="1" id="KW-0732">Signal</keyword>
<name>A0A8H6MM69_9PEZI</name>
<evidence type="ECO:0000313" key="3">
    <source>
        <dbReference type="Proteomes" id="UP000652219"/>
    </source>
</evidence>
<feature type="chain" id="PRO_5034525330" evidence="1">
    <location>
        <begin position="18"/>
        <end position="66"/>
    </location>
</feature>
<evidence type="ECO:0000313" key="2">
    <source>
        <dbReference type="EMBL" id="KAF6800956.1"/>
    </source>
</evidence>
<comment type="caution">
    <text evidence="2">The sequence shown here is derived from an EMBL/GenBank/DDBJ whole genome shotgun (WGS) entry which is preliminary data.</text>
</comment>
<dbReference type="AlphaFoldDB" id="A0A8H6MM69"/>
<sequence>MKFTTIILAMLAAVALAAPVPDDAPVEARAADDVNDLAARQWQCFNCSGGKRQCCGPLGVCYTTNC</sequence>
<feature type="signal peptide" evidence="1">
    <location>
        <begin position="1"/>
        <end position="17"/>
    </location>
</feature>
<dbReference type="Proteomes" id="UP000652219">
    <property type="component" value="Unassembled WGS sequence"/>
</dbReference>
<protein>
    <submittedName>
        <fullName evidence="2">Uncharacterized protein</fullName>
    </submittedName>
</protein>
<keyword evidence="3" id="KW-1185">Reference proteome</keyword>